<proteinExistence type="predicted"/>
<sequence length="127" mass="14683">MVHYQGLTAQIQKEAFSTQLIQLWKGLLACKEPVTFKRQKDILILTKFVLYRATSTKFHKQIDIIYVSGQYEHCQRNLLINRVIDSRVEVGALKTLNIESLLRTHVHSFDKVQSLSHVIKSIYSGII</sequence>
<dbReference type="InParanoid" id="A0A162X8T6"/>
<dbReference type="EMBL" id="KV440981">
    <property type="protein sequence ID" value="OAD73265.1"/>
    <property type="molecule type" value="Genomic_DNA"/>
</dbReference>
<reference evidence="2" key="1">
    <citation type="submission" date="2015-06" db="EMBL/GenBank/DDBJ databases">
        <title>Expansion of signal transduction pathways in fungi by whole-genome duplication.</title>
        <authorList>
            <consortium name="DOE Joint Genome Institute"/>
            <person name="Corrochano L.M."/>
            <person name="Kuo A."/>
            <person name="Marcet-Houben M."/>
            <person name="Polaino S."/>
            <person name="Salamov A."/>
            <person name="Villalobos J.M."/>
            <person name="Alvarez M.I."/>
            <person name="Avalos J."/>
            <person name="Benito E.P."/>
            <person name="Benoit I."/>
            <person name="Burger G."/>
            <person name="Camino L.P."/>
            <person name="Canovas D."/>
            <person name="Cerda-Olmedo E."/>
            <person name="Cheng J.-F."/>
            <person name="Dominguez A."/>
            <person name="Elias M."/>
            <person name="Eslava A.P."/>
            <person name="Glaser F."/>
            <person name="Grimwood J."/>
            <person name="Gutierrez G."/>
            <person name="Heitman J."/>
            <person name="Henrissat B."/>
            <person name="Iturriaga E.A."/>
            <person name="Lang B.F."/>
            <person name="Lavin J.L."/>
            <person name="Lee S."/>
            <person name="Li W."/>
            <person name="Lindquist E."/>
            <person name="Lopez-Garcia S."/>
            <person name="Luque E.M."/>
            <person name="Marcos A.T."/>
            <person name="Martin J."/>
            <person name="McCluskey K."/>
            <person name="Medina H.R."/>
            <person name="Miralles-Duran A."/>
            <person name="Miyazaki A."/>
            <person name="Munoz-Torres E."/>
            <person name="Oguiza J.A."/>
            <person name="Ohm R."/>
            <person name="Olmedo M."/>
            <person name="Orejas M."/>
            <person name="Ortiz-Castellanos L."/>
            <person name="Pisabarro A.G."/>
            <person name="Rodriguez-Romero J."/>
            <person name="Ruiz-Herrera J."/>
            <person name="Ruiz-Vazquez R."/>
            <person name="Sanz C."/>
            <person name="Schackwitz W."/>
            <person name="Schmutz J."/>
            <person name="Shahriari M."/>
            <person name="Shelest E."/>
            <person name="Silva-Franco F."/>
            <person name="Soanes D."/>
            <person name="Syed K."/>
            <person name="Tagua V.G."/>
            <person name="Talbot N.J."/>
            <person name="Thon M."/>
            <person name="De vries R.P."/>
            <person name="Wiebenga A."/>
            <person name="Yadav J.S."/>
            <person name="Braun E.L."/>
            <person name="Baker S."/>
            <person name="Garre V."/>
            <person name="Horwitz B."/>
            <person name="Torres-Martinez S."/>
            <person name="Idnurm A."/>
            <person name="Herrera-Estrella A."/>
            <person name="Gabaldon T."/>
            <person name="Grigoriev I.V."/>
        </authorList>
    </citation>
    <scope>NUCLEOTIDE SEQUENCE [LARGE SCALE GENOMIC DNA]</scope>
    <source>
        <strain evidence="2">NRRL 1555(-)</strain>
    </source>
</reference>
<evidence type="ECO:0000313" key="1">
    <source>
        <dbReference type="EMBL" id="OAD73265.1"/>
    </source>
</evidence>
<dbReference type="GeneID" id="28996811"/>
<protein>
    <submittedName>
        <fullName evidence="1">Uncharacterized protein</fullName>
    </submittedName>
</protein>
<organism evidence="1 2">
    <name type="scientific">Phycomyces blakesleeanus (strain ATCC 8743b / DSM 1359 / FGSC 10004 / NBRC 33097 / NRRL 1555)</name>
    <dbReference type="NCBI Taxonomy" id="763407"/>
    <lineage>
        <taxon>Eukaryota</taxon>
        <taxon>Fungi</taxon>
        <taxon>Fungi incertae sedis</taxon>
        <taxon>Mucoromycota</taxon>
        <taxon>Mucoromycotina</taxon>
        <taxon>Mucoromycetes</taxon>
        <taxon>Mucorales</taxon>
        <taxon>Phycomycetaceae</taxon>
        <taxon>Phycomyces</taxon>
    </lineage>
</organism>
<dbReference type="Proteomes" id="UP000077315">
    <property type="component" value="Unassembled WGS sequence"/>
</dbReference>
<gene>
    <name evidence="1" type="ORF">PHYBLDRAFT_168618</name>
</gene>
<dbReference type="RefSeq" id="XP_018291305.1">
    <property type="nucleotide sequence ID" value="XM_018435905.1"/>
</dbReference>
<keyword evidence="2" id="KW-1185">Reference proteome</keyword>
<name>A0A162X8T6_PHYB8</name>
<dbReference type="VEuPathDB" id="FungiDB:PHYBLDRAFT_168618"/>
<evidence type="ECO:0000313" key="2">
    <source>
        <dbReference type="Proteomes" id="UP000077315"/>
    </source>
</evidence>
<accession>A0A162X8T6</accession>
<dbReference type="AlphaFoldDB" id="A0A162X8T6"/>